<accession>A0A7E4VGW3</accession>
<dbReference type="InterPro" id="IPR001611">
    <property type="entry name" value="Leu-rich_rpt"/>
</dbReference>
<proteinExistence type="predicted"/>
<name>A0A7E4VGW3_PANRE</name>
<evidence type="ECO:0000256" key="3">
    <source>
        <dbReference type="SAM" id="MobiDB-lite"/>
    </source>
</evidence>
<dbReference type="PROSITE" id="PS51450">
    <property type="entry name" value="LRR"/>
    <property type="match status" value="5"/>
</dbReference>
<evidence type="ECO:0000256" key="2">
    <source>
        <dbReference type="ARBA" id="ARBA00022737"/>
    </source>
</evidence>
<keyword evidence="5" id="KW-1185">Reference proteome</keyword>
<feature type="region of interest" description="Disordered" evidence="3">
    <location>
        <begin position="429"/>
        <end position="486"/>
    </location>
</feature>
<evidence type="ECO:0000256" key="1">
    <source>
        <dbReference type="ARBA" id="ARBA00022614"/>
    </source>
</evidence>
<dbReference type="Gene3D" id="3.80.10.10">
    <property type="entry name" value="Ribonuclease Inhibitor"/>
    <property type="match status" value="3"/>
</dbReference>
<dbReference type="GO" id="GO:0045197">
    <property type="term" value="P:establishment or maintenance of epithelial cell apical/basal polarity"/>
    <property type="evidence" value="ECO:0007669"/>
    <property type="project" value="TreeGrafter"/>
</dbReference>
<feature type="region of interest" description="Disordered" evidence="3">
    <location>
        <begin position="1000"/>
        <end position="1019"/>
    </location>
</feature>
<feature type="region of interest" description="Disordered" evidence="3">
    <location>
        <begin position="671"/>
        <end position="694"/>
    </location>
</feature>
<organism evidence="5 6">
    <name type="scientific">Panagrellus redivivus</name>
    <name type="common">Microworm</name>
    <dbReference type="NCBI Taxonomy" id="6233"/>
    <lineage>
        <taxon>Eukaryota</taxon>
        <taxon>Metazoa</taxon>
        <taxon>Ecdysozoa</taxon>
        <taxon>Nematoda</taxon>
        <taxon>Chromadorea</taxon>
        <taxon>Rhabditida</taxon>
        <taxon>Tylenchina</taxon>
        <taxon>Panagrolaimomorpha</taxon>
        <taxon>Panagrolaimoidea</taxon>
        <taxon>Panagrolaimidae</taxon>
        <taxon>Panagrellus</taxon>
    </lineage>
</organism>
<dbReference type="GO" id="GO:0030054">
    <property type="term" value="C:cell junction"/>
    <property type="evidence" value="ECO:0007669"/>
    <property type="project" value="TreeGrafter"/>
</dbReference>
<evidence type="ECO:0000313" key="6">
    <source>
        <dbReference type="WBParaSite" id="Pan_g21007.t1"/>
    </source>
</evidence>
<dbReference type="InterPro" id="IPR036034">
    <property type="entry name" value="PDZ_sf"/>
</dbReference>
<dbReference type="GO" id="GO:0016323">
    <property type="term" value="C:basolateral plasma membrane"/>
    <property type="evidence" value="ECO:0007669"/>
    <property type="project" value="TreeGrafter"/>
</dbReference>
<dbReference type="PANTHER" id="PTHR23119:SF44">
    <property type="entry name" value="PROTEIN LAP4"/>
    <property type="match status" value="1"/>
</dbReference>
<protein>
    <submittedName>
        <fullName evidence="6">PDZ domain-containing protein</fullName>
    </submittedName>
</protein>
<dbReference type="PANTHER" id="PTHR23119">
    <property type="entry name" value="DISCS LARGE"/>
    <property type="match status" value="1"/>
</dbReference>
<reference evidence="5" key="1">
    <citation type="journal article" date="2013" name="Genetics">
        <title>The draft genome and transcriptome of Panagrellus redivivus are shaped by the harsh demands of a free-living lifestyle.</title>
        <authorList>
            <person name="Srinivasan J."/>
            <person name="Dillman A.R."/>
            <person name="Macchietto M.G."/>
            <person name="Heikkinen L."/>
            <person name="Lakso M."/>
            <person name="Fracchia K.M."/>
            <person name="Antoshechkin I."/>
            <person name="Mortazavi A."/>
            <person name="Wong G."/>
            <person name="Sternberg P.W."/>
        </authorList>
    </citation>
    <scope>NUCLEOTIDE SEQUENCE [LARGE SCALE GENOMIC DNA]</scope>
    <source>
        <strain evidence="5">MT8872</strain>
    </source>
</reference>
<keyword evidence="1" id="KW-0433">Leucine-rich repeat</keyword>
<feature type="compositionally biased region" description="Pro residues" evidence="3">
    <location>
        <begin position="960"/>
        <end position="970"/>
    </location>
</feature>
<dbReference type="Pfam" id="PF00595">
    <property type="entry name" value="PDZ"/>
    <property type="match status" value="2"/>
</dbReference>
<dbReference type="SUPFAM" id="SSF52047">
    <property type="entry name" value="RNI-like"/>
    <property type="match status" value="1"/>
</dbReference>
<dbReference type="InterPro" id="IPR001478">
    <property type="entry name" value="PDZ"/>
</dbReference>
<evidence type="ECO:0000259" key="4">
    <source>
        <dbReference type="PROSITE" id="PS50106"/>
    </source>
</evidence>
<dbReference type="PROSITE" id="PS50106">
    <property type="entry name" value="PDZ"/>
    <property type="match status" value="2"/>
</dbReference>
<dbReference type="InterPro" id="IPR055414">
    <property type="entry name" value="LRR_R13L4/SHOC2-like"/>
</dbReference>
<dbReference type="InterPro" id="IPR050614">
    <property type="entry name" value="Synaptic_Scaffolding_LAP-MAGUK"/>
</dbReference>
<feature type="region of interest" description="Disordered" evidence="3">
    <location>
        <begin position="1074"/>
        <end position="1102"/>
    </location>
</feature>
<feature type="compositionally biased region" description="Low complexity" evidence="3">
    <location>
        <begin position="1000"/>
        <end position="1010"/>
    </location>
</feature>
<dbReference type="GO" id="GO:0098609">
    <property type="term" value="P:cell-cell adhesion"/>
    <property type="evidence" value="ECO:0007669"/>
    <property type="project" value="TreeGrafter"/>
</dbReference>
<dbReference type="Proteomes" id="UP000492821">
    <property type="component" value="Unassembled WGS sequence"/>
</dbReference>
<dbReference type="Pfam" id="PF13855">
    <property type="entry name" value="LRR_8"/>
    <property type="match status" value="1"/>
</dbReference>
<feature type="compositionally biased region" description="Basic and acidic residues" evidence="3">
    <location>
        <begin position="1082"/>
        <end position="1094"/>
    </location>
</feature>
<keyword evidence="2" id="KW-0677">Repeat</keyword>
<dbReference type="SUPFAM" id="SSF50156">
    <property type="entry name" value="PDZ domain-like"/>
    <property type="match status" value="2"/>
</dbReference>
<dbReference type="GO" id="GO:0043113">
    <property type="term" value="P:receptor clustering"/>
    <property type="evidence" value="ECO:0007669"/>
    <property type="project" value="TreeGrafter"/>
</dbReference>
<dbReference type="GO" id="GO:0019901">
    <property type="term" value="F:protein kinase binding"/>
    <property type="evidence" value="ECO:0007669"/>
    <property type="project" value="TreeGrafter"/>
</dbReference>
<dbReference type="SMART" id="SM00365">
    <property type="entry name" value="LRR_SD22"/>
    <property type="match status" value="6"/>
</dbReference>
<feature type="domain" description="PDZ" evidence="4">
    <location>
        <begin position="546"/>
        <end position="623"/>
    </location>
</feature>
<feature type="domain" description="PDZ" evidence="4">
    <location>
        <begin position="703"/>
        <end position="788"/>
    </location>
</feature>
<dbReference type="SMART" id="SM00364">
    <property type="entry name" value="LRR_BAC"/>
    <property type="match status" value="11"/>
</dbReference>
<dbReference type="GO" id="GO:0097120">
    <property type="term" value="P:receptor localization to synapse"/>
    <property type="evidence" value="ECO:0007669"/>
    <property type="project" value="TreeGrafter"/>
</dbReference>
<dbReference type="Pfam" id="PF23598">
    <property type="entry name" value="LRR_14"/>
    <property type="match status" value="1"/>
</dbReference>
<dbReference type="AlphaFoldDB" id="A0A7E4VGW3"/>
<dbReference type="SMART" id="SM00228">
    <property type="entry name" value="PDZ"/>
    <property type="match status" value="2"/>
</dbReference>
<dbReference type="SMART" id="SM00369">
    <property type="entry name" value="LRR_TYP"/>
    <property type="match status" value="12"/>
</dbReference>
<dbReference type="InterPro" id="IPR003591">
    <property type="entry name" value="Leu-rich_rpt_typical-subtyp"/>
</dbReference>
<dbReference type="Gene3D" id="2.30.42.10">
    <property type="match status" value="2"/>
</dbReference>
<reference evidence="6" key="2">
    <citation type="submission" date="2020-10" db="UniProtKB">
        <authorList>
            <consortium name="WormBaseParasite"/>
        </authorList>
    </citation>
    <scope>IDENTIFICATION</scope>
</reference>
<dbReference type="WBParaSite" id="Pan_g21007.t1">
    <property type="protein sequence ID" value="Pan_g21007.t1"/>
    <property type="gene ID" value="Pan_g21007"/>
</dbReference>
<feature type="region of interest" description="Disordered" evidence="3">
    <location>
        <begin position="869"/>
        <end position="888"/>
    </location>
</feature>
<dbReference type="CDD" id="cd00136">
    <property type="entry name" value="PDZ_canonical"/>
    <property type="match status" value="2"/>
</dbReference>
<dbReference type="InterPro" id="IPR032675">
    <property type="entry name" value="LRR_dom_sf"/>
</dbReference>
<sequence>MKLLACFPIFACKGKVDALDFSCAKLEIIPDIVFKNAKSLEDLNLSVNRIADVPLSFFKMPKLQRLILSYNNIESIPAAIGDLTQLIELDLSNNELIDIAEEIEKCTNLVVLNVSNNILPSGGIPNTIVNLPQMTHLNMSNTAITNLPADIDKLECLKFLNVSECDLRALPASLVKLKNLQHLDVMDNFLSELPSGFGNLESLKELNLEKNELTSLPDDLLKCKNLESLVVSRNRLSSLPTDIGELVKLIELDAHSNEIEEIPTSIRHLVNLQILRLYSNVIREVPMSIGNLSSLIELYLGANLLQTLPSNIGFLKKLTFLDVSNNLLNELPSTIGQLDKLGSLLLRGNKLTSLPLEIGRLKSLRVLDIVDNQLEDLPYTLIVLKDTLRAIYITADRPMKINVLKESRDKVTGGKILVHYMLPQAHYAPPTDTKSTVGGPRVNWGSDVPPASANEGDRSGLIDPDQSIDNAQPLERHDTPHPKNFAPKYQKMLQNKRLSRELEAAGGDPADVPEVAMRPLRSVLKSRPTSTISNGFDGNANCELVSIILRKQPDVGFGWTIYGGVNVALPFKDDDYGFFVSKLEPYGPAEVAKVNVGDKIIAVNGRPISRMTHDQALSLMDEADDGEVVSFEIVPIHPDRPINPSPPASASPPTAAIVPAVANQPQKSISKASLVSDGPPTEFAPPTPAATSEPPIVTTERISVTIQCDSNGSSGFTVSGSSSASVNAPVCINDIVPGGPAALTRKLRPGDRILSINGTNVQALPLGAVQTLLRAGGGAEMYLVVERIHFNSTHDLTRGLLAPSRSMPSLVPEAVSAFAPYAGPARKPTNIDSAPPVPTKPTTFLVELSREPPSAFAPTRAKSYSDLASPSAFATSPTPSVASPAAPVNRSLETEAPVAMPTPSPIASPIAEKPASPPRSTVSSIPVPTPSTPSPKPEKAMSPPPTKANILAQSKIPQPVKVPPPVAPKPPKVHPTKEASPTKPPEKESFSAKLARFNSQIASQSASTSTLRSAVPPPKKVALIGENDILRMKEDLDRSASAAGSAPIAADEDNGVDIDAYESMLDNIVSPSLPLARSRNTPVHERTQSDDVYHVRQMSHVR</sequence>
<evidence type="ECO:0000313" key="5">
    <source>
        <dbReference type="Proteomes" id="UP000492821"/>
    </source>
</evidence>
<feature type="region of interest" description="Disordered" evidence="3">
    <location>
        <begin position="896"/>
        <end position="993"/>
    </location>
</feature>